<protein>
    <submittedName>
        <fullName evidence="2">5401_t:CDS:1</fullName>
    </submittedName>
</protein>
<evidence type="ECO:0000256" key="1">
    <source>
        <dbReference type="SAM" id="MobiDB-lite"/>
    </source>
</evidence>
<organism evidence="2 3">
    <name type="scientific">Ambispora leptoticha</name>
    <dbReference type="NCBI Taxonomy" id="144679"/>
    <lineage>
        <taxon>Eukaryota</taxon>
        <taxon>Fungi</taxon>
        <taxon>Fungi incertae sedis</taxon>
        <taxon>Mucoromycota</taxon>
        <taxon>Glomeromycotina</taxon>
        <taxon>Glomeromycetes</taxon>
        <taxon>Archaeosporales</taxon>
        <taxon>Ambisporaceae</taxon>
        <taxon>Ambispora</taxon>
    </lineage>
</organism>
<dbReference type="EMBL" id="CAJVPS010004340">
    <property type="protein sequence ID" value="CAG8602487.1"/>
    <property type="molecule type" value="Genomic_DNA"/>
</dbReference>
<proteinExistence type="predicted"/>
<evidence type="ECO:0000313" key="3">
    <source>
        <dbReference type="Proteomes" id="UP000789508"/>
    </source>
</evidence>
<evidence type="ECO:0000313" key="2">
    <source>
        <dbReference type="EMBL" id="CAG8602487.1"/>
    </source>
</evidence>
<comment type="caution">
    <text evidence="2">The sequence shown here is derived from an EMBL/GenBank/DDBJ whole genome shotgun (WGS) entry which is preliminary data.</text>
</comment>
<gene>
    <name evidence="2" type="ORF">ALEPTO_LOCUS8207</name>
</gene>
<name>A0A9N9GHD7_9GLOM</name>
<accession>A0A9N9GHD7</accession>
<feature type="compositionally biased region" description="Basic and acidic residues" evidence="1">
    <location>
        <begin position="150"/>
        <end position="159"/>
    </location>
</feature>
<keyword evidence="3" id="KW-1185">Reference proteome</keyword>
<reference evidence="2" key="1">
    <citation type="submission" date="2021-06" db="EMBL/GenBank/DDBJ databases">
        <authorList>
            <person name="Kallberg Y."/>
            <person name="Tangrot J."/>
            <person name="Rosling A."/>
        </authorList>
    </citation>
    <scope>NUCLEOTIDE SEQUENCE</scope>
    <source>
        <strain evidence="2">FL130A</strain>
    </source>
</reference>
<feature type="region of interest" description="Disordered" evidence="1">
    <location>
        <begin position="1"/>
        <end position="23"/>
    </location>
</feature>
<dbReference type="OrthoDB" id="2405589at2759"/>
<feature type="non-terminal residue" evidence="2">
    <location>
        <position position="1"/>
    </location>
</feature>
<dbReference type="AlphaFoldDB" id="A0A9N9GHD7"/>
<dbReference type="Proteomes" id="UP000789508">
    <property type="component" value="Unassembled WGS sequence"/>
</dbReference>
<sequence>MTKAATARVGPGKPRNMASHQQKGWPAKLRYTELLWVNMSNKRRFRQDYNVNWILSSSDPTPLAFFRMTHPTQRVRAIENYRVAFAQALGKSKDDARLRNDESTQRDWEIWLGEKKTISVHRSIHDTNVNIQNKFNSGVNSWGIRLDDRTKDVNEKKSGNNESDGESDEGNGQNDAEKVCAELSEDNHPNNAFVERLEAQNPSVHTRRWILPSGTDVGKTVKDQRNIVLAIDRIMPEVMEEKYGVTLSEDDQRDINAVKLAVMTYAENLGDVDLPVSESPFDNSFPNMLTRRFLDRTELKMDVGEICCWASAARRNDG</sequence>
<feature type="region of interest" description="Disordered" evidence="1">
    <location>
        <begin position="150"/>
        <end position="175"/>
    </location>
</feature>